<feature type="region of interest" description="Disordered" evidence="1">
    <location>
        <begin position="507"/>
        <end position="533"/>
    </location>
</feature>
<sequence>MAYHNVPWLALPTDAIADVQIFGFLLFPILLVLLVLHLVFNRPSVVEFTNQAPVLEETLQSVSGPQKVQESRPSKTLRRPSAHVHARKPRRVVRRAIVRRSRSPRRSIVTPSPSTSQSTTPPPSLLPRPSGGQDPRPSRAFTSFCERLLHVNAVWRRDKELAALQARLDTQKAATRANAFAAFADRLLLQNKVWAKERELLAMQSACAELQRARDAAVSRAAESMVDDLRREALARDLVVGVLGELHDARQALRDTKKAHEREILELHGDWSQDYRKLNREAELLRLAQAARAVEQDVAARSEEALVDSLRESREREVRLEQRVREVELFEAPPTGAAAAGASLAGVDYADDDDDSLNDVSISSTCVSTHSLPFRKASSHGMLPTPLPTPPIDGIGRSLSPPPLDSHLLPTTFDEKQWYSAHTPDMVPSLPYTTNAVAGKRVTLPLPPPPPPAKRASLAMLKTSLWARATRAGVRKAGAGGSARRPVAVSKHHGLCGSPTSASALNAGPFDETMSGGAAKRHRSRVMRGVWRP</sequence>
<evidence type="ECO:0000256" key="2">
    <source>
        <dbReference type="SAM" id="Phobius"/>
    </source>
</evidence>
<feature type="compositionally biased region" description="Low complexity" evidence="1">
    <location>
        <begin position="106"/>
        <end position="119"/>
    </location>
</feature>
<feature type="region of interest" description="Disordered" evidence="1">
    <location>
        <begin position="62"/>
        <end position="88"/>
    </location>
</feature>
<accession>A0ABR3IY52</accession>
<proteinExistence type="predicted"/>
<evidence type="ECO:0000313" key="3">
    <source>
        <dbReference type="EMBL" id="KAL0948304.1"/>
    </source>
</evidence>
<keyword evidence="2" id="KW-1133">Transmembrane helix</keyword>
<evidence type="ECO:0000313" key="4">
    <source>
        <dbReference type="Proteomes" id="UP001556367"/>
    </source>
</evidence>
<dbReference type="EMBL" id="JASNQZ010000014">
    <property type="protein sequence ID" value="KAL0948304.1"/>
    <property type="molecule type" value="Genomic_DNA"/>
</dbReference>
<comment type="caution">
    <text evidence="3">The sequence shown here is derived from an EMBL/GenBank/DDBJ whole genome shotgun (WGS) entry which is preliminary data.</text>
</comment>
<gene>
    <name evidence="3" type="ORF">HGRIS_010896</name>
</gene>
<keyword evidence="4" id="KW-1185">Reference proteome</keyword>
<reference evidence="4" key="1">
    <citation type="submission" date="2024-06" db="EMBL/GenBank/DDBJ databases">
        <title>Multi-omics analyses provide insights into the biosynthesis of the anticancer antibiotic pleurotin in Hohenbuehelia grisea.</title>
        <authorList>
            <person name="Weaver J.A."/>
            <person name="Alberti F."/>
        </authorList>
    </citation>
    <scope>NUCLEOTIDE SEQUENCE [LARGE SCALE GENOMIC DNA]</scope>
    <source>
        <strain evidence="4">T-177</strain>
    </source>
</reference>
<dbReference type="Proteomes" id="UP001556367">
    <property type="component" value="Unassembled WGS sequence"/>
</dbReference>
<protein>
    <submittedName>
        <fullName evidence="3">Uncharacterized protein</fullName>
    </submittedName>
</protein>
<feature type="transmembrane region" description="Helical" evidence="2">
    <location>
        <begin position="20"/>
        <end position="40"/>
    </location>
</feature>
<evidence type="ECO:0000256" key="1">
    <source>
        <dbReference type="SAM" id="MobiDB-lite"/>
    </source>
</evidence>
<feature type="compositionally biased region" description="Basic residues" evidence="1">
    <location>
        <begin position="75"/>
        <end position="88"/>
    </location>
</feature>
<organism evidence="3 4">
    <name type="scientific">Hohenbuehelia grisea</name>
    <dbReference type="NCBI Taxonomy" id="104357"/>
    <lineage>
        <taxon>Eukaryota</taxon>
        <taxon>Fungi</taxon>
        <taxon>Dikarya</taxon>
        <taxon>Basidiomycota</taxon>
        <taxon>Agaricomycotina</taxon>
        <taxon>Agaricomycetes</taxon>
        <taxon>Agaricomycetidae</taxon>
        <taxon>Agaricales</taxon>
        <taxon>Pleurotineae</taxon>
        <taxon>Pleurotaceae</taxon>
        <taxon>Hohenbuehelia</taxon>
    </lineage>
</organism>
<name>A0ABR3IY52_9AGAR</name>
<keyword evidence="2" id="KW-0472">Membrane</keyword>
<feature type="region of interest" description="Disordered" evidence="1">
    <location>
        <begin position="101"/>
        <end position="139"/>
    </location>
</feature>
<keyword evidence="2" id="KW-0812">Transmembrane</keyword>